<evidence type="ECO:0000313" key="3">
    <source>
        <dbReference type="EMBL" id="RKR79887.1"/>
    </source>
</evidence>
<organism evidence="3 4">
    <name type="scientific">Williamsia marianensis</name>
    <dbReference type="NCBI Taxonomy" id="85044"/>
    <lineage>
        <taxon>Bacteria</taxon>
        <taxon>Bacillati</taxon>
        <taxon>Actinomycetota</taxon>
        <taxon>Actinomycetes</taxon>
        <taxon>Mycobacteriales</taxon>
        <taxon>Nocardiaceae</taxon>
        <taxon>Williamsia</taxon>
    </lineage>
</organism>
<accession>A0A495IT04</accession>
<feature type="region of interest" description="Disordered" evidence="1">
    <location>
        <begin position="267"/>
        <end position="297"/>
    </location>
</feature>
<feature type="chain" id="PRO_5019827424" evidence="2">
    <location>
        <begin position="30"/>
        <end position="395"/>
    </location>
</feature>
<name>A0A495IT04_WILMA</name>
<protein>
    <submittedName>
        <fullName evidence="3">Uncharacterized protein</fullName>
    </submittedName>
</protein>
<gene>
    <name evidence="3" type="ORF">DFJ75_5030</name>
</gene>
<evidence type="ECO:0000256" key="2">
    <source>
        <dbReference type="SAM" id="SignalP"/>
    </source>
</evidence>
<proteinExistence type="predicted"/>
<reference evidence="3 4" key="1">
    <citation type="submission" date="2018-10" db="EMBL/GenBank/DDBJ databases">
        <title>Sequencing the genomes of 1000 actinobacteria strains.</title>
        <authorList>
            <person name="Klenk H.-P."/>
        </authorList>
    </citation>
    <scope>NUCLEOTIDE SEQUENCE [LARGE SCALE GENOMIC DNA]</scope>
    <source>
        <strain evidence="3 4">DSM 44343</strain>
    </source>
</reference>
<evidence type="ECO:0000313" key="4">
    <source>
        <dbReference type="Proteomes" id="UP000274762"/>
    </source>
</evidence>
<dbReference type="AlphaFoldDB" id="A0A495IT04"/>
<feature type="signal peptide" evidence="2">
    <location>
        <begin position="1"/>
        <end position="29"/>
    </location>
</feature>
<feature type="compositionally biased region" description="Low complexity" evidence="1">
    <location>
        <begin position="32"/>
        <end position="41"/>
    </location>
</feature>
<dbReference type="PROSITE" id="PS51257">
    <property type="entry name" value="PROKAR_LIPOPROTEIN"/>
    <property type="match status" value="1"/>
</dbReference>
<evidence type="ECO:0000256" key="1">
    <source>
        <dbReference type="SAM" id="MobiDB-lite"/>
    </source>
</evidence>
<dbReference type="EMBL" id="RBKV01000002">
    <property type="protein sequence ID" value="RKR79887.1"/>
    <property type="molecule type" value="Genomic_DNA"/>
</dbReference>
<keyword evidence="2" id="KW-0732">Signal</keyword>
<comment type="caution">
    <text evidence="3">The sequence shown here is derived from an EMBL/GenBank/DDBJ whole genome shotgun (WGS) entry which is preliminary data.</text>
</comment>
<dbReference type="Proteomes" id="UP000274762">
    <property type="component" value="Unassembled WGS sequence"/>
</dbReference>
<sequence length="395" mass="38791">MASRRVIAAAIATAAVVSCGTAAAGGAFAEPGGQGGVTVPPSGGPGQGGVTAAPPAPAEPVAPVFDDGPGSIPDPVFSAPPVYEGTPEDSSYDPSYYQAPPSYSTIYSPVPQGPIHAPVATKPVRPILPKPGNVRVGNITAPQGVLSDADTRSINRWSAYGESEFARALISVGVPADVASRQAAAMAVGAGTGMLIATVLFVPPATLIGALAGLGIGAAVAPFTPLPPVAPLVGAGGGAAAGAATGLALALTIGGVTGGTLGWLFGAGDPGANGDTPTAPGTPESELSKPEPPNPDANQYELNAQGLPGNGTVNYVVNSRGDVSGNVNVGPVNVPLEWSAEQADAPYEAAGFLAQTARDTVADVTAQVSTQIEKVIPGVRVEFPQLIPAATPAVS</sequence>
<feature type="region of interest" description="Disordered" evidence="1">
    <location>
        <begin position="32"/>
        <end position="56"/>
    </location>
</feature>